<accession>A0A419QD05</accession>
<proteinExistence type="predicted"/>
<keyword evidence="2" id="KW-1185">Reference proteome</keyword>
<dbReference type="AlphaFoldDB" id="A0A419QD05"/>
<dbReference type="InParanoid" id="A0A419QD05"/>
<evidence type="ECO:0000313" key="1">
    <source>
        <dbReference type="EMBL" id="KAG5446352.1"/>
    </source>
</evidence>
<dbReference type="EMBL" id="NIRI02000056">
    <property type="protein sequence ID" value="KAG5446352.1"/>
    <property type="molecule type" value="Genomic_DNA"/>
</dbReference>
<name>A0A419QD05_CLOSI</name>
<protein>
    <submittedName>
        <fullName evidence="1">Uncharacterized protein</fullName>
    </submittedName>
</protein>
<evidence type="ECO:0000313" key="2">
    <source>
        <dbReference type="Proteomes" id="UP000286415"/>
    </source>
</evidence>
<gene>
    <name evidence="1" type="ORF">CSKR_104273</name>
</gene>
<organism evidence="1 2">
    <name type="scientific">Clonorchis sinensis</name>
    <name type="common">Chinese liver fluke</name>
    <dbReference type="NCBI Taxonomy" id="79923"/>
    <lineage>
        <taxon>Eukaryota</taxon>
        <taxon>Metazoa</taxon>
        <taxon>Spiralia</taxon>
        <taxon>Lophotrochozoa</taxon>
        <taxon>Platyhelminthes</taxon>
        <taxon>Trematoda</taxon>
        <taxon>Digenea</taxon>
        <taxon>Opisthorchiida</taxon>
        <taxon>Opisthorchiata</taxon>
        <taxon>Opisthorchiidae</taxon>
        <taxon>Clonorchis</taxon>
    </lineage>
</organism>
<reference evidence="1 2" key="2">
    <citation type="journal article" date="2021" name="Genomics">
        <title>High-quality reference genome for Clonorchis sinensis.</title>
        <authorList>
            <person name="Young N.D."/>
            <person name="Stroehlein A.J."/>
            <person name="Kinkar L."/>
            <person name="Wang T."/>
            <person name="Sohn W.M."/>
            <person name="Chang B.C.H."/>
            <person name="Kaur P."/>
            <person name="Weisz D."/>
            <person name="Dudchenko O."/>
            <person name="Aiden E.L."/>
            <person name="Korhonen P.K."/>
            <person name="Gasser R.B."/>
        </authorList>
    </citation>
    <scope>NUCLEOTIDE SEQUENCE [LARGE SCALE GENOMIC DNA]</scope>
    <source>
        <strain evidence="1">Cs-k2</strain>
    </source>
</reference>
<sequence>MLPTWWVWRDGSSANLLTARSVVRTPPLPLDFPCLGLGNLAVSQSSGFLRAVAGLVSFCNPPFTLRGPCRNKVYPLGRDCLEREFTDRKVRGLNPTSTSRLFLSRLWQPGSIPPLVLPSDCMAAKHRNGIRTERFLLLLLLFTIL</sequence>
<reference evidence="1 2" key="1">
    <citation type="journal article" date="2018" name="Biotechnol. Adv.">
        <title>Improved genomic resources and new bioinformatic workflow for the carcinogenic parasite Clonorchis sinensis: Biotechnological implications.</title>
        <authorList>
            <person name="Wang D."/>
            <person name="Korhonen P.K."/>
            <person name="Gasser R.B."/>
            <person name="Young N.D."/>
        </authorList>
    </citation>
    <scope>NUCLEOTIDE SEQUENCE [LARGE SCALE GENOMIC DNA]</scope>
    <source>
        <strain evidence="1">Cs-k2</strain>
    </source>
</reference>
<comment type="caution">
    <text evidence="1">The sequence shown here is derived from an EMBL/GenBank/DDBJ whole genome shotgun (WGS) entry which is preliminary data.</text>
</comment>
<dbReference type="Proteomes" id="UP000286415">
    <property type="component" value="Unassembled WGS sequence"/>
</dbReference>